<gene>
    <name evidence="6" type="ORF">P873_03675</name>
</gene>
<keyword evidence="2 4" id="KW-0732">Signal</keyword>
<comment type="caution">
    <text evidence="6">The sequence shown here is derived from an EMBL/GenBank/DDBJ whole genome shotgun (WGS) entry which is preliminary data.</text>
</comment>
<dbReference type="InterPro" id="IPR011250">
    <property type="entry name" value="OMP/PagP_B-barrel"/>
</dbReference>
<feature type="chain" id="PRO_5001869737" description="Outer membrane protein beta-barrel domain-containing protein" evidence="4">
    <location>
        <begin position="23"/>
        <end position="280"/>
    </location>
</feature>
<feature type="signal peptide" evidence="4">
    <location>
        <begin position="1"/>
        <end position="22"/>
    </location>
</feature>
<evidence type="ECO:0000256" key="4">
    <source>
        <dbReference type="SAM" id="SignalP"/>
    </source>
</evidence>
<evidence type="ECO:0000256" key="3">
    <source>
        <dbReference type="ARBA" id="ARBA00023136"/>
    </source>
</evidence>
<feature type="domain" description="Outer membrane protein beta-barrel" evidence="5">
    <location>
        <begin position="9"/>
        <end position="251"/>
    </location>
</feature>
<dbReference type="InterPro" id="IPR027385">
    <property type="entry name" value="Beta-barrel_OMP"/>
</dbReference>
<sequence length="280" mass="30156">MKPLFALSLTALFAAASTPAAAQWSWDGFHIGIHGGATSQSNDSREMLDFDTDGDGRYGDGVSSDPVLLINAFAPGFCGGTANSGWPQSGCRNNMDDNSGDVGIRIGYDWQTLDLVVGVAIEHSTNEFADSVTGYTTALNTYTMHREVGDVSSIRGRIGFTFGDGSNLAYATLGYGRADVVNRFTTSDNGSTYTLSGEEGTASGWQFGIGYETFVTRNITLGLEWLSSSFDDDSDFTVHADGGIFDHRDPDGTDIRRTRSAVDFSSTRLTLGWRFNDGDW</sequence>
<evidence type="ECO:0000313" key="6">
    <source>
        <dbReference type="EMBL" id="KFN51378.1"/>
    </source>
</evidence>
<organism evidence="6 7">
    <name type="scientific">Arenimonas composti TR7-09 = DSM 18010</name>
    <dbReference type="NCBI Taxonomy" id="1121013"/>
    <lineage>
        <taxon>Bacteria</taxon>
        <taxon>Pseudomonadati</taxon>
        <taxon>Pseudomonadota</taxon>
        <taxon>Gammaproteobacteria</taxon>
        <taxon>Lysobacterales</taxon>
        <taxon>Lysobacteraceae</taxon>
        <taxon>Arenimonas</taxon>
    </lineage>
</organism>
<dbReference type="Proteomes" id="UP000029391">
    <property type="component" value="Unassembled WGS sequence"/>
</dbReference>
<evidence type="ECO:0000259" key="5">
    <source>
        <dbReference type="Pfam" id="PF13505"/>
    </source>
</evidence>
<dbReference type="Pfam" id="PF13505">
    <property type="entry name" value="OMP_b-brl"/>
    <property type="match status" value="1"/>
</dbReference>
<accession>A0A091BF94</accession>
<evidence type="ECO:0000256" key="1">
    <source>
        <dbReference type="ARBA" id="ARBA00004370"/>
    </source>
</evidence>
<dbReference type="OrthoDB" id="9815357at2"/>
<reference evidence="6 7" key="1">
    <citation type="submission" date="2013-09" db="EMBL/GenBank/DDBJ databases">
        <title>Genome sequencing of Arenimonas composti.</title>
        <authorList>
            <person name="Chen F."/>
            <person name="Wang G."/>
        </authorList>
    </citation>
    <scope>NUCLEOTIDE SEQUENCE [LARGE SCALE GENOMIC DNA]</scope>
    <source>
        <strain evidence="6 7">TR7-09</strain>
    </source>
</reference>
<dbReference type="RefSeq" id="WP_051239529.1">
    <property type="nucleotide sequence ID" value="NZ_AUFF01000002.1"/>
</dbReference>
<dbReference type="PANTHER" id="PTHR34001">
    <property type="entry name" value="BLL7405 PROTEIN"/>
    <property type="match status" value="1"/>
</dbReference>
<protein>
    <recommendedName>
        <fullName evidence="5">Outer membrane protein beta-barrel domain-containing protein</fullName>
    </recommendedName>
</protein>
<keyword evidence="7" id="KW-1185">Reference proteome</keyword>
<comment type="subcellular location">
    <subcellularLocation>
        <location evidence="1">Membrane</location>
    </subcellularLocation>
</comment>
<evidence type="ECO:0000313" key="7">
    <source>
        <dbReference type="Proteomes" id="UP000029391"/>
    </source>
</evidence>
<dbReference type="AlphaFoldDB" id="A0A091BF94"/>
<keyword evidence="3" id="KW-0472">Membrane</keyword>
<dbReference type="STRING" id="1121013.GCA_000426365_01037"/>
<dbReference type="EMBL" id="AWXU01000007">
    <property type="protein sequence ID" value="KFN51378.1"/>
    <property type="molecule type" value="Genomic_DNA"/>
</dbReference>
<evidence type="ECO:0000256" key="2">
    <source>
        <dbReference type="ARBA" id="ARBA00022729"/>
    </source>
</evidence>
<dbReference type="SUPFAM" id="SSF56925">
    <property type="entry name" value="OMPA-like"/>
    <property type="match status" value="1"/>
</dbReference>
<dbReference type="eggNOG" id="COG3637">
    <property type="taxonomic scope" value="Bacteria"/>
</dbReference>
<proteinExistence type="predicted"/>
<dbReference type="InterPro" id="IPR051692">
    <property type="entry name" value="OMP-like"/>
</dbReference>
<name>A0A091BF94_9GAMM</name>
<dbReference type="PANTHER" id="PTHR34001:SF3">
    <property type="entry name" value="BLL7405 PROTEIN"/>
    <property type="match status" value="1"/>
</dbReference>
<dbReference type="GO" id="GO:0016020">
    <property type="term" value="C:membrane"/>
    <property type="evidence" value="ECO:0007669"/>
    <property type="project" value="UniProtKB-SubCell"/>
</dbReference>